<dbReference type="InterPro" id="IPR014756">
    <property type="entry name" value="Ig_E-set"/>
</dbReference>
<dbReference type="InterPro" id="IPR006047">
    <property type="entry name" value="GH13_cat_dom"/>
</dbReference>
<evidence type="ECO:0000313" key="5">
    <source>
        <dbReference type="EMBL" id="EHO17456.1"/>
    </source>
</evidence>
<dbReference type="CDD" id="cd11338">
    <property type="entry name" value="AmyAc_CMD"/>
    <property type="match status" value="1"/>
</dbReference>
<dbReference type="InterPro" id="IPR017853">
    <property type="entry name" value="GH"/>
</dbReference>
<dbReference type="RefSeq" id="WP_009532888.1">
    <property type="nucleotide sequence ID" value="NZ_CAJPPX010000018.1"/>
</dbReference>
<dbReference type="InterPro" id="IPR004185">
    <property type="entry name" value="Glyco_hydro_13_lg-like_dom"/>
</dbReference>
<dbReference type="CDD" id="cd02857">
    <property type="entry name" value="E_set_CDase_PDE_N"/>
    <property type="match status" value="1"/>
</dbReference>
<reference evidence="5 6" key="1">
    <citation type="submission" date="2011-10" db="EMBL/GenBank/DDBJ databases">
        <title>The Genome Sequence of Lachnospiraceae bacterium ACC2.</title>
        <authorList>
            <consortium name="The Broad Institute Genome Sequencing Platform"/>
            <person name="Earl A."/>
            <person name="Ward D."/>
            <person name="Feldgarden M."/>
            <person name="Gevers D."/>
            <person name="Sizova M."/>
            <person name="Hazen A."/>
            <person name="Epstein S."/>
            <person name="Young S.K."/>
            <person name="Zeng Q."/>
            <person name="Gargeya S."/>
            <person name="Fitzgerald M."/>
            <person name="Haas B."/>
            <person name="Abouelleil A."/>
            <person name="Alvarado L."/>
            <person name="Arachchi H.M."/>
            <person name="Berlin A."/>
            <person name="Brown A."/>
            <person name="Chapman S.B."/>
            <person name="Chen Z."/>
            <person name="Dunbar C."/>
            <person name="Freedman E."/>
            <person name="Gearin G."/>
            <person name="Goldberg J."/>
            <person name="Griggs A."/>
            <person name="Gujja S."/>
            <person name="Heiman D."/>
            <person name="Howarth C."/>
            <person name="Larson L."/>
            <person name="Lui A."/>
            <person name="MacDonald P.J.P."/>
            <person name="Montmayeur A."/>
            <person name="Murphy C."/>
            <person name="Neiman D."/>
            <person name="Pearson M."/>
            <person name="Priest M."/>
            <person name="Roberts A."/>
            <person name="Saif S."/>
            <person name="Shea T."/>
            <person name="Shenoy N."/>
            <person name="Sisk P."/>
            <person name="Stolte C."/>
            <person name="Sykes S."/>
            <person name="Wortman J."/>
            <person name="Nusbaum C."/>
            <person name="Birren B."/>
        </authorList>
    </citation>
    <scope>NUCLEOTIDE SEQUENCE [LARGE SCALE GENOMIC DNA]</scope>
    <source>
        <strain evidence="5 6">ACC2</strain>
    </source>
</reference>
<dbReference type="Gene3D" id="3.20.20.80">
    <property type="entry name" value="Glycosidases"/>
    <property type="match status" value="1"/>
</dbReference>
<dbReference type="SUPFAM" id="SSF81296">
    <property type="entry name" value="E set domains"/>
    <property type="match status" value="1"/>
</dbReference>
<gene>
    <name evidence="5" type="ORF">HMPREF9623_01055</name>
</gene>
<organism evidence="5 6">
    <name type="scientific">Stomatobaculum longum</name>
    <dbReference type="NCBI Taxonomy" id="796942"/>
    <lineage>
        <taxon>Bacteria</taxon>
        <taxon>Bacillati</taxon>
        <taxon>Bacillota</taxon>
        <taxon>Clostridia</taxon>
        <taxon>Lachnospirales</taxon>
        <taxon>Lachnospiraceae</taxon>
        <taxon>Stomatobaculum</taxon>
    </lineage>
</organism>
<dbReference type="EMBL" id="AGEL01000006">
    <property type="protein sequence ID" value="EHO17456.1"/>
    <property type="molecule type" value="Genomic_DNA"/>
</dbReference>
<keyword evidence="6" id="KW-1185">Reference proteome</keyword>
<protein>
    <recommendedName>
        <fullName evidence="4">Glycosyl hydrolase family 13 catalytic domain-containing protein</fullName>
    </recommendedName>
</protein>
<dbReference type="AlphaFoldDB" id="A0AA37DGP7"/>
<dbReference type="InterPro" id="IPR013780">
    <property type="entry name" value="Glyco_hydro_b"/>
</dbReference>
<comment type="caution">
    <text evidence="5">The sequence shown here is derived from an EMBL/GenBank/DDBJ whole genome shotgun (WGS) entry which is preliminary data.</text>
</comment>
<dbReference type="PANTHER" id="PTHR10357">
    <property type="entry name" value="ALPHA-AMYLASE FAMILY MEMBER"/>
    <property type="match status" value="1"/>
</dbReference>
<comment type="similarity">
    <text evidence="1">Belongs to the glycosyl hydrolase 13 family.</text>
</comment>
<dbReference type="Proteomes" id="UP000018466">
    <property type="component" value="Unassembled WGS sequence"/>
</dbReference>
<evidence type="ECO:0000256" key="1">
    <source>
        <dbReference type="ARBA" id="ARBA00008061"/>
    </source>
</evidence>
<evidence type="ECO:0000256" key="2">
    <source>
        <dbReference type="ARBA" id="ARBA00022801"/>
    </source>
</evidence>
<evidence type="ECO:0000313" key="6">
    <source>
        <dbReference type="Proteomes" id="UP000018466"/>
    </source>
</evidence>
<dbReference type="Gene3D" id="2.60.40.1180">
    <property type="entry name" value="Golgi alpha-mannosidase II"/>
    <property type="match status" value="1"/>
</dbReference>
<dbReference type="PANTHER" id="PTHR10357:SF210">
    <property type="entry name" value="MALTODEXTRIN GLUCOSIDASE"/>
    <property type="match status" value="1"/>
</dbReference>
<dbReference type="GO" id="GO:0005975">
    <property type="term" value="P:carbohydrate metabolic process"/>
    <property type="evidence" value="ECO:0007669"/>
    <property type="project" value="InterPro"/>
</dbReference>
<keyword evidence="2" id="KW-0378">Hydrolase</keyword>
<evidence type="ECO:0000256" key="3">
    <source>
        <dbReference type="ARBA" id="ARBA00023295"/>
    </source>
</evidence>
<sequence>MDRNAFFSDTNEHYVTEWMQGTCCTLRVRFRAALADKLRVSLLLQEREEAVSLSPVSGGSRFREYACTLVTESPVSWLFLIEDRESGEKLYYDRRGASAVARTELCFQHIPGFRTPDWAKGAVMYQIFVDRFRDGDLTNVVETDEYLYIGLPVQHIENWDEKPSAFDVGYFYGGDLAGVREKFAYLKDLGVEVIYFNPLFVSPSNHKYDTQDYDHIDPHLTIIAEDGGELLAPDAGDNLNATRYQKRSADRKNLEASDRFFAEFVAEAHRFGFRILLDGVFNHCGSFHKWLDREKIYAREGGYAPGAYLTPDSPYRKYFVFADNRPEAWPDNQSYDGWWNNDTLPKLNYEASPELAEHILEIGEKWLKPPYQVDGWRLDVAADLGHSPDYNHRFWQRFRSRVKAVREDALILAEHYGSPASWLNGKEWDSVMNYDGFMEPVSWFLTGMEKHSDSRDTGLRGNGAHFWDKMSLAMAKLPEPSLHTAMNQLSNHDHSRFLTRTNGRVGRLAELGSAAAEEGVQLSVMRQAALMLFTWPGAPTMYYGDEVGVCGFTDPDSRRSYPWGHENLELLEYHRYLSKLHRNSAALRRGSLIPLLMEQDLVCYGRVYGREQALIFVYTGAEEKLLRLPYWKLADSIPQGVRRVMLTYENGYNVGHVRYVLEDGMILVYVTQNSAGIYLGTAPS</sequence>
<name>A0AA37DGP7_9FIRM</name>
<feature type="domain" description="Glycosyl hydrolase family 13 catalytic" evidence="4">
    <location>
        <begin position="126"/>
        <end position="581"/>
    </location>
</feature>
<accession>A0AA37DGP7</accession>
<dbReference type="Pfam" id="PF00128">
    <property type="entry name" value="Alpha-amylase"/>
    <property type="match status" value="2"/>
</dbReference>
<proteinExistence type="inferred from homology"/>
<dbReference type="SMART" id="SM00642">
    <property type="entry name" value="Aamy"/>
    <property type="match status" value="1"/>
</dbReference>
<dbReference type="GO" id="GO:0004553">
    <property type="term" value="F:hydrolase activity, hydrolyzing O-glycosyl compounds"/>
    <property type="evidence" value="ECO:0007669"/>
    <property type="project" value="InterPro"/>
</dbReference>
<keyword evidence="3" id="KW-0326">Glycosidase</keyword>
<dbReference type="GeneID" id="86940812"/>
<dbReference type="SUPFAM" id="SSF51445">
    <property type="entry name" value="(Trans)glycosidases"/>
    <property type="match status" value="1"/>
</dbReference>
<evidence type="ECO:0000259" key="4">
    <source>
        <dbReference type="SMART" id="SM00642"/>
    </source>
</evidence>